<accession>A0A7C4XM36</accession>
<name>A0A7C4XM36_UNCW3</name>
<reference evidence="1" key="1">
    <citation type="journal article" date="2020" name="mSystems">
        <title>Genome- and Community-Level Interaction Insights into Carbon Utilization and Element Cycling Functions of Hydrothermarchaeota in Hydrothermal Sediment.</title>
        <authorList>
            <person name="Zhou Z."/>
            <person name="Liu Y."/>
            <person name="Xu W."/>
            <person name="Pan J."/>
            <person name="Luo Z.H."/>
            <person name="Li M."/>
        </authorList>
    </citation>
    <scope>NUCLEOTIDE SEQUENCE [LARGE SCALE GENOMIC DNA]</scope>
    <source>
        <strain evidence="1">SpSt-774</strain>
    </source>
</reference>
<comment type="caution">
    <text evidence="1">The sequence shown here is derived from an EMBL/GenBank/DDBJ whole genome shotgun (WGS) entry which is preliminary data.</text>
</comment>
<dbReference type="Pfam" id="PF04008">
    <property type="entry name" value="Adenosine_kin"/>
    <property type="match status" value="1"/>
</dbReference>
<dbReference type="InterPro" id="IPR036902">
    <property type="entry name" value="Ta1353-like_sf"/>
</dbReference>
<dbReference type="Gene3D" id="3.40.1520.10">
    <property type="entry name" value="Ta1353-like"/>
    <property type="match status" value="1"/>
</dbReference>
<evidence type="ECO:0008006" key="2">
    <source>
        <dbReference type="Google" id="ProtNLM"/>
    </source>
</evidence>
<dbReference type="InterPro" id="IPR007153">
    <property type="entry name" value="Adenosine_kinase"/>
</dbReference>
<dbReference type="AlphaFoldDB" id="A0A7C4XM36"/>
<dbReference type="EMBL" id="DTGZ01000180">
    <property type="protein sequence ID" value="HGV98538.1"/>
    <property type="molecule type" value="Genomic_DNA"/>
</dbReference>
<organism evidence="1">
    <name type="scientific">candidate division WOR-3 bacterium</name>
    <dbReference type="NCBI Taxonomy" id="2052148"/>
    <lineage>
        <taxon>Bacteria</taxon>
        <taxon>Bacteria division WOR-3</taxon>
    </lineage>
</organism>
<dbReference type="PANTHER" id="PTHR36155:SF1">
    <property type="entry name" value="BLL5354 PROTEIN"/>
    <property type="match status" value="1"/>
</dbReference>
<evidence type="ECO:0000313" key="1">
    <source>
        <dbReference type="EMBL" id="HGV98538.1"/>
    </source>
</evidence>
<gene>
    <name evidence="1" type="ORF">ENV60_09640</name>
</gene>
<dbReference type="SUPFAM" id="SSF103165">
    <property type="entry name" value="Ta1353-like"/>
    <property type="match status" value="1"/>
</dbReference>
<sequence length="162" mass="18236">MEIKKIKIEPPEGVNIICGQTHFIKTAEDLYEALVNSVPRIKFGIAFCEASGPCLVRYEGNEVSLIELARDYAYRIGAGHFFIIFIKDAFPINVLDRIKSCPEVLNIFCATANPVEILFVEDEQGRGVLGVIDGFATKGIEDEKARKERYDFLRKIGYKLSD</sequence>
<protein>
    <recommendedName>
        <fullName evidence="2">Adenosine monophosphate-protein transferase</fullName>
    </recommendedName>
</protein>
<proteinExistence type="predicted"/>
<dbReference type="PANTHER" id="PTHR36155">
    <property type="entry name" value="BLL5354 PROTEIN"/>
    <property type="match status" value="1"/>
</dbReference>